<proteinExistence type="predicted"/>
<dbReference type="OrthoDB" id="5194526at2"/>
<evidence type="ECO:0008006" key="4">
    <source>
        <dbReference type="Google" id="ProtNLM"/>
    </source>
</evidence>
<dbReference type="Pfam" id="PF06319">
    <property type="entry name" value="MmcB-like"/>
    <property type="match status" value="1"/>
</dbReference>
<dbReference type="InterPro" id="IPR011335">
    <property type="entry name" value="Restrct_endonuc-II-like"/>
</dbReference>
<evidence type="ECO:0000313" key="3">
    <source>
        <dbReference type="Proteomes" id="UP000219050"/>
    </source>
</evidence>
<dbReference type="Proteomes" id="UP000219050">
    <property type="component" value="Chromosome"/>
</dbReference>
<dbReference type="KEGG" id="cmag:CBW24_11965"/>
<name>A0A291M118_9RHOB</name>
<protein>
    <recommendedName>
        <fullName evidence="4">DNA repair protein MmcB-related protein</fullName>
    </recommendedName>
</protein>
<dbReference type="InterPro" id="IPR009394">
    <property type="entry name" value="MmcB-like"/>
</dbReference>
<feature type="compositionally biased region" description="Polar residues" evidence="1">
    <location>
        <begin position="1"/>
        <end position="12"/>
    </location>
</feature>
<gene>
    <name evidence="2" type="ORF">CBW24_11965</name>
</gene>
<dbReference type="SUPFAM" id="SSF52980">
    <property type="entry name" value="Restriction endonuclease-like"/>
    <property type="match status" value="1"/>
</dbReference>
<organism evidence="2 3">
    <name type="scientific">Pacificitalea manganoxidans</name>
    <dbReference type="NCBI Taxonomy" id="1411902"/>
    <lineage>
        <taxon>Bacteria</taxon>
        <taxon>Pseudomonadati</taxon>
        <taxon>Pseudomonadota</taxon>
        <taxon>Alphaproteobacteria</taxon>
        <taxon>Rhodobacterales</taxon>
        <taxon>Paracoccaceae</taxon>
        <taxon>Pacificitalea</taxon>
    </lineage>
</organism>
<evidence type="ECO:0000313" key="2">
    <source>
        <dbReference type="EMBL" id="ATI42649.1"/>
    </source>
</evidence>
<evidence type="ECO:0000256" key="1">
    <source>
        <dbReference type="SAM" id="MobiDB-lite"/>
    </source>
</evidence>
<dbReference type="EMBL" id="CP021404">
    <property type="protein sequence ID" value="ATI42649.1"/>
    <property type="molecule type" value="Genomic_DNA"/>
</dbReference>
<feature type="region of interest" description="Disordered" evidence="1">
    <location>
        <begin position="1"/>
        <end position="27"/>
    </location>
</feature>
<keyword evidence="3" id="KW-1185">Reference proteome</keyword>
<reference evidence="2 3" key="1">
    <citation type="submission" date="2017-05" db="EMBL/GenBank/DDBJ databases">
        <title>Comparative genomic and metabolic analysis of manganese-oxidizing mechanisms in Celeribater manganoxidans DY25T: its adaption to the environment of polymetallic nodule.</title>
        <authorList>
            <person name="Wang X."/>
        </authorList>
    </citation>
    <scope>NUCLEOTIDE SEQUENCE [LARGE SCALE GENOMIC DNA]</scope>
    <source>
        <strain evidence="2 3">DY25</strain>
    </source>
</reference>
<accession>A0A291M118</accession>
<sequence>MPDDTQNPSAWEQTRALGAPPPEPRPGQMLARGVCRHMLSHGFVTVEELVPTPGLRVDVMALGPRGEVWVIECKSSRADFTSDRKWEGYLEWCDRFFWAVDDAFPTDLLPEGTGLIVADSYDAEILRMPAEAKLPGARRKVMMQKFARHAARRLQALRDPGLSLSC</sequence>
<dbReference type="AlphaFoldDB" id="A0A291M118"/>